<sequence>MPQQTWSPAPGTPVVEYRSSRWLFIGGLAMLVFFGLAALFPEAGGSSSSRRIKMPEEPAAFIFGALAVGGLLTAIGSVPHMIRFAADERGLWWRAGRKSDLIEWDEVRAVRGQEPRPRPQGDPNAKVILSALVFTTKDPFFESRHAKLFTRPSTPGPEVELRLPNSTIVRQLTQEIARVRPDLVT</sequence>
<feature type="transmembrane region" description="Helical" evidence="1">
    <location>
        <begin position="60"/>
        <end position="82"/>
    </location>
</feature>
<feature type="transmembrane region" description="Helical" evidence="1">
    <location>
        <begin position="20"/>
        <end position="40"/>
    </location>
</feature>
<dbReference type="AlphaFoldDB" id="A0A1W2LLV0"/>
<keyword evidence="1" id="KW-1133">Transmembrane helix</keyword>
<reference evidence="2 3" key="1">
    <citation type="submission" date="2016-12" db="EMBL/GenBank/DDBJ databases">
        <title>Amycolatopsis keratiniphila subsp. keratiniphila genome sequencing and assembly.</title>
        <authorList>
            <person name="Mayilraj S."/>
            <person name="Kaur N."/>
        </authorList>
    </citation>
    <scope>NUCLEOTIDE SEQUENCE [LARGE SCALE GENOMIC DNA]</scope>
    <source>
        <strain evidence="2 3">DSM 44409</strain>
    </source>
</reference>
<evidence type="ECO:0000313" key="2">
    <source>
        <dbReference type="EMBL" id="ONF63627.1"/>
    </source>
</evidence>
<proteinExistence type="predicted"/>
<protein>
    <recommendedName>
        <fullName evidence="4">PH domain-containing protein</fullName>
    </recommendedName>
</protein>
<dbReference type="EMBL" id="LQMT02000034">
    <property type="protein sequence ID" value="ONF63627.1"/>
    <property type="molecule type" value="Genomic_DNA"/>
</dbReference>
<dbReference type="RefSeq" id="WP_063274560.1">
    <property type="nucleotide sequence ID" value="NZ_LQMT02000034.1"/>
</dbReference>
<keyword evidence="1" id="KW-0472">Membrane</keyword>
<evidence type="ECO:0000313" key="3">
    <source>
        <dbReference type="Proteomes" id="UP000076660"/>
    </source>
</evidence>
<keyword evidence="1" id="KW-0812">Transmembrane</keyword>
<evidence type="ECO:0008006" key="4">
    <source>
        <dbReference type="Google" id="ProtNLM"/>
    </source>
</evidence>
<organism evidence="2 3">
    <name type="scientific">Amycolatopsis keratiniphila subsp. keratiniphila</name>
    <dbReference type="NCBI Taxonomy" id="227715"/>
    <lineage>
        <taxon>Bacteria</taxon>
        <taxon>Bacillati</taxon>
        <taxon>Actinomycetota</taxon>
        <taxon>Actinomycetes</taxon>
        <taxon>Pseudonocardiales</taxon>
        <taxon>Pseudonocardiaceae</taxon>
        <taxon>Amycolatopsis</taxon>
        <taxon>Amycolatopsis japonica group</taxon>
    </lineage>
</organism>
<comment type="caution">
    <text evidence="2">The sequence shown here is derived from an EMBL/GenBank/DDBJ whole genome shotgun (WGS) entry which is preliminary data.</text>
</comment>
<name>A0A1W2LLV0_9PSEU</name>
<evidence type="ECO:0000256" key="1">
    <source>
        <dbReference type="SAM" id="Phobius"/>
    </source>
</evidence>
<gene>
    <name evidence="2" type="ORF">AVR91_0232340</name>
</gene>
<accession>A0A1W2LLV0</accession>
<dbReference type="Proteomes" id="UP000076660">
    <property type="component" value="Unassembled WGS sequence"/>
</dbReference>